<dbReference type="Gene3D" id="3.40.50.1820">
    <property type="entry name" value="alpha/beta hydrolase"/>
    <property type="match status" value="1"/>
</dbReference>
<evidence type="ECO:0008006" key="10">
    <source>
        <dbReference type="Google" id="ProtNLM"/>
    </source>
</evidence>
<evidence type="ECO:0000256" key="1">
    <source>
        <dbReference type="ARBA" id="ARBA00004141"/>
    </source>
</evidence>
<feature type="compositionally biased region" description="Low complexity" evidence="6">
    <location>
        <begin position="1199"/>
        <end position="1225"/>
    </location>
</feature>
<feature type="region of interest" description="Disordered" evidence="6">
    <location>
        <begin position="137"/>
        <end position="160"/>
    </location>
</feature>
<keyword evidence="3 7" id="KW-0812">Transmembrane</keyword>
<reference evidence="8 9" key="1">
    <citation type="submission" date="2013-03" db="EMBL/GenBank/DDBJ databases">
        <title>The Genome Sequence of Cladophialophora yegresii CBS 114405.</title>
        <authorList>
            <consortium name="The Broad Institute Genomics Platform"/>
            <person name="Cuomo C."/>
            <person name="de Hoog S."/>
            <person name="Gorbushina A."/>
            <person name="Walker B."/>
            <person name="Young S.K."/>
            <person name="Zeng Q."/>
            <person name="Gargeya S."/>
            <person name="Fitzgerald M."/>
            <person name="Haas B."/>
            <person name="Abouelleil A."/>
            <person name="Allen A.W."/>
            <person name="Alvarado L."/>
            <person name="Arachchi H.M."/>
            <person name="Berlin A.M."/>
            <person name="Chapman S.B."/>
            <person name="Gainer-Dewar J."/>
            <person name="Goldberg J."/>
            <person name="Griggs A."/>
            <person name="Gujja S."/>
            <person name="Hansen M."/>
            <person name="Howarth C."/>
            <person name="Imamovic A."/>
            <person name="Ireland A."/>
            <person name="Larimer J."/>
            <person name="McCowan C."/>
            <person name="Murphy C."/>
            <person name="Pearson M."/>
            <person name="Poon T.W."/>
            <person name="Priest M."/>
            <person name="Roberts A."/>
            <person name="Saif S."/>
            <person name="Shea T."/>
            <person name="Sisk P."/>
            <person name="Sykes S."/>
            <person name="Wortman J."/>
            <person name="Nusbaum C."/>
            <person name="Birren B."/>
        </authorList>
    </citation>
    <scope>NUCLEOTIDE SEQUENCE [LARGE SCALE GENOMIC DNA]</scope>
    <source>
        <strain evidence="8 9">CBS 114405</strain>
    </source>
</reference>
<feature type="compositionally biased region" description="Low complexity" evidence="6">
    <location>
        <begin position="774"/>
        <end position="798"/>
    </location>
</feature>
<feature type="compositionally biased region" description="Gly residues" evidence="6">
    <location>
        <begin position="1235"/>
        <end position="1251"/>
    </location>
</feature>
<feature type="compositionally biased region" description="Polar residues" evidence="6">
    <location>
        <begin position="870"/>
        <end position="894"/>
    </location>
</feature>
<feature type="compositionally biased region" description="Gly residues" evidence="6">
    <location>
        <begin position="1313"/>
        <end position="1329"/>
    </location>
</feature>
<keyword evidence="5 7" id="KW-0472">Membrane</keyword>
<feature type="compositionally biased region" description="Polar residues" evidence="6">
    <location>
        <begin position="799"/>
        <end position="811"/>
    </location>
</feature>
<dbReference type="eggNOG" id="KOG2385">
    <property type="taxonomic scope" value="Eukaryota"/>
</dbReference>
<gene>
    <name evidence="8" type="ORF">A1O7_01029</name>
</gene>
<evidence type="ECO:0000313" key="9">
    <source>
        <dbReference type="Proteomes" id="UP000019473"/>
    </source>
</evidence>
<evidence type="ECO:0000256" key="5">
    <source>
        <dbReference type="ARBA" id="ARBA00023136"/>
    </source>
</evidence>
<feature type="region of interest" description="Disordered" evidence="6">
    <location>
        <begin position="661"/>
        <end position="681"/>
    </location>
</feature>
<evidence type="ECO:0000313" key="8">
    <source>
        <dbReference type="EMBL" id="EXJ64691.1"/>
    </source>
</evidence>
<feature type="region of interest" description="Disordered" evidence="6">
    <location>
        <begin position="950"/>
        <end position="1290"/>
    </location>
</feature>
<keyword evidence="4 7" id="KW-1133">Transmembrane helix</keyword>
<dbReference type="RefSeq" id="XP_007753258.1">
    <property type="nucleotide sequence ID" value="XM_007755068.1"/>
</dbReference>
<feature type="region of interest" description="Disordered" evidence="6">
    <location>
        <begin position="1"/>
        <end position="23"/>
    </location>
</feature>
<feature type="compositionally biased region" description="Acidic residues" evidence="6">
    <location>
        <begin position="668"/>
        <end position="677"/>
    </location>
</feature>
<feature type="compositionally biased region" description="Polar residues" evidence="6">
    <location>
        <begin position="964"/>
        <end position="1000"/>
    </location>
</feature>
<dbReference type="GO" id="GO:0016020">
    <property type="term" value="C:membrane"/>
    <property type="evidence" value="ECO:0007669"/>
    <property type="project" value="UniProtKB-SubCell"/>
</dbReference>
<evidence type="ECO:0000256" key="7">
    <source>
        <dbReference type="SAM" id="Phobius"/>
    </source>
</evidence>
<dbReference type="InterPro" id="IPR007941">
    <property type="entry name" value="DUF726"/>
</dbReference>
<evidence type="ECO:0000256" key="4">
    <source>
        <dbReference type="ARBA" id="ARBA00022989"/>
    </source>
</evidence>
<comment type="similarity">
    <text evidence="2">Belongs to the TMCO4 family.</text>
</comment>
<proteinExistence type="inferred from homology"/>
<feature type="region of interest" description="Disordered" evidence="6">
    <location>
        <begin position="757"/>
        <end position="934"/>
    </location>
</feature>
<feature type="compositionally biased region" description="Polar residues" evidence="6">
    <location>
        <begin position="1260"/>
        <end position="1275"/>
    </location>
</feature>
<comment type="subcellular location">
    <subcellularLocation>
        <location evidence="1">Membrane</location>
        <topology evidence="1">Multi-pass membrane protein</topology>
    </subcellularLocation>
</comment>
<feature type="compositionally biased region" description="Low complexity" evidence="6">
    <location>
        <begin position="812"/>
        <end position="837"/>
    </location>
</feature>
<dbReference type="PANTHER" id="PTHR17920:SF22">
    <property type="entry name" value="DUF726 DOMAIN PROTEIN (AFU_ORTHOLOGUE AFUA_2G12860)"/>
    <property type="match status" value="1"/>
</dbReference>
<dbReference type="OrthoDB" id="277931at2759"/>
<evidence type="ECO:0000256" key="2">
    <source>
        <dbReference type="ARBA" id="ARBA00009824"/>
    </source>
</evidence>
<dbReference type="Pfam" id="PF05277">
    <property type="entry name" value="DUF726"/>
    <property type="match status" value="1"/>
</dbReference>
<evidence type="ECO:0000256" key="3">
    <source>
        <dbReference type="ARBA" id="ARBA00022692"/>
    </source>
</evidence>
<feature type="region of interest" description="Disordered" evidence="6">
    <location>
        <begin position="359"/>
        <end position="378"/>
    </location>
</feature>
<feature type="compositionally biased region" description="Basic and acidic residues" evidence="6">
    <location>
        <begin position="913"/>
        <end position="928"/>
    </location>
</feature>
<accession>W9WJ90</accession>
<protein>
    <recommendedName>
        <fullName evidence="10">DUF726-domain-containing protein</fullName>
    </recommendedName>
</protein>
<keyword evidence="9" id="KW-1185">Reference proteome</keyword>
<comment type="caution">
    <text evidence="8">The sequence shown here is derived from an EMBL/GenBank/DDBJ whole genome shotgun (WGS) entry which is preliminary data.</text>
</comment>
<dbReference type="VEuPathDB" id="FungiDB:A1O7_01029"/>
<organism evidence="8 9">
    <name type="scientific">Cladophialophora yegresii CBS 114405</name>
    <dbReference type="NCBI Taxonomy" id="1182544"/>
    <lineage>
        <taxon>Eukaryota</taxon>
        <taxon>Fungi</taxon>
        <taxon>Dikarya</taxon>
        <taxon>Ascomycota</taxon>
        <taxon>Pezizomycotina</taxon>
        <taxon>Eurotiomycetes</taxon>
        <taxon>Chaetothyriomycetidae</taxon>
        <taxon>Chaetothyriales</taxon>
        <taxon>Herpotrichiellaceae</taxon>
        <taxon>Cladophialophora</taxon>
    </lineage>
</organism>
<dbReference type="GeneID" id="19175643"/>
<dbReference type="EMBL" id="AMGW01000001">
    <property type="protein sequence ID" value="EXJ64691.1"/>
    <property type="molecule type" value="Genomic_DNA"/>
</dbReference>
<sequence length="1329" mass="139337">MSERKASQPAVEGQKNKDETDLNTILNESQRADLTLLVANATESMRKLIIDNFDAMAGLDKKLLRAGMTEDEKLMAADPANADVGAYDRERKLKADMEKDLTTLKMKNLKKNSLKAFDDWREQVILRVGQVVNSERTAQEQMQKGARADKAKPQAPNTTGKVMEAGNRTINLKFKDLFPPTRTPLTKMAMSERTLILHSLLLLLLSLEHYNAYSRVLLLNLTSSLKLPLKTFEQDEYATAKGLLEAAKEMSADDEIKRKVKENEETRKRRVRYATVAGAAILGVTGGMAAPLVAAGVGSVMGGLGLGATSAAAYLGSVAGSSVLVGSLFGAYGGRMTGQMMDSYAREVEDFQFLPIHGSSGKKTSEDQDQGAQEASEHDHKLRVTIGISGWLTEKEEVVKPWRSLGTGAEIFALKYELEALLNLGNAMNGMVQSAAWSYAQKEIIAQTIFADLAAAMWPMALMKVARVVDNPFSVAKSRADKAGEVLADALINRAQGERPVTLIGYSLGARVIYTCLMSLAKRKEFGLVENAVLIGAPTPSDTSDWRVLRSAVAGRLVNVYSVNDYVLGFMYRTSAIQYGVAGLQKVEGLASVENFDVSEDVSSHQRYRYLIGAILKKIGFEDIDMAAIEREQEELAKMEEEEKKQSLAAQRKWLLRRESNGGKVDEAAEGEAEADELEKKIQEQTKKSLVTRAIEYFYMPSGPSGKDAQKVAGNLAKAARDPTEAGDVAGQTAKDVQTSTESYATYIYKHLPSMPYVNRTTATDPGQKSVPLESAKTTQAQQATEGETSQTQQATEGLTGQAQQATEGVTSQAQSYAQQASQYLPSLPSMPLLSSPGKGKKEAKSRPVESATKKPTESASKGADRATSAAKTTAGTVSDVVTPTVENTLNPTENPAVKSTKRTAKQAPIIHQAKDRTPAPVKEKTEEVSNATGTTVQNAAQTAQNATNTVTNNAGESGKVVTSGPQNAGQTVAEGAQTTAKTGQGYTSRAASYLPSMSSLGFGGGGGTKKPKPEPKPELKPGPPKLQKRPSEAKKDVPDDAAKSAPPKLEKKPSAKLDRRPSGIESPAPNLERVPSGLKSPPPKLDRLPSSGVKSPPPKLDRASSGSGAKSPPQKPGRAMSGSGVKSPPTSVPTPNLVERISSASESGIKSPPPPPPKLGPRRASSQQQAHTPQPPTPAAIGERLASIPSGSTGGGSAAKEAGNAGAAAAGTASQAVGAVSSAGKRAGNNITGSGSGSGPGKGTGTGTGKGTASDGASKQSGGPTSAQRQGESSAPSLPGAGVGVGVPKGVASSAANVAGRAGETGINAAKAGGGYLAGVGKSVGLGR</sequence>
<dbReference type="HOGENOM" id="CLU_004704_0_0_1"/>
<feature type="transmembrane region" description="Helical" evidence="7">
    <location>
        <begin position="311"/>
        <end position="332"/>
    </location>
</feature>
<feature type="compositionally biased region" description="Basic and acidic residues" evidence="6">
    <location>
        <begin position="1030"/>
        <end position="1063"/>
    </location>
</feature>
<dbReference type="Proteomes" id="UP000019473">
    <property type="component" value="Unassembled WGS sequence"/>
</dbReference>
<dbReference type="SUPFAM" id="SSF53474">
    <property type="entry name" value="alpha/beta-Hydrolases"/>
    <property type="match status" value="1"/>
</dbReference>
<feature type="compositionally biased region" description="Basic and acidic residues" evidence="6">
    <location>
        <begin position="840"/>
        <end position="857"/>
    </location>
</feature>
<dbReference type="InterPro" id="IPR029058">
    <property type="entry name" value="AB_hydrolase_fold"/>
</dbReference>
<evidence type="ECO:0000256" key="6">
    <source>
        <dbReference type="SAM" id="MobiDB-lite"/>
    </source>
</evidence>
<dbReference type="PANTHER" id="PTHR17920">
    <property type="entry name" value="TRANSMEMBRANE AND COILED-COIL DOMAIN-CONTAINING PROTEIN 4 TMCO4"/>
    <property type="match status" value="1"/>
</dbReference>
<feature type="region of interest" description="Disordered" evidence="6">
    <location>
        <begin position="1308"/>
        <end position="1329"/>
    </location>
</feature>
<name>W9WJ90_9EURO</name>
<feature type="transmembrane region" description="Helical" evidence="7">
    <location>
        <begin position="273"/>
        <end position="299"/>
    </location>
</feature>